<dbReference type="AlphaFoldDB" id="A0A2T5J629"/>
<dbReference type="InterPro" id="IPR027417">
    <property type="entry name" value="P-loop_NTPase"/>
</dbReference>
<evidence type="ECO:0000256" key="1">
    <source>
        <dbReference type="SAM" id="MobiDB-lite"/>
    </source>
</evidence>
<dbReference type="Gene3D" id="3.40.50.300">
    <property type="entry name" value="P-loop containing nucleotide triphosphate hydrolases"/>
    <property type="match status" value="1"/>
</dbReference>
<dbReference type="SUPFAM" id="SSF52540">
    <property type="entry name" value="P-loop containing nucleoside triphosphate hydrolases"/>
    <property type="match status" value="1"/>
</dbReference>
<feature type="region of interest" description="Disordered" evidence="1">
    <location>
        <begin position="771"/>
        <end position="790"/>
    </location>
</feature>
<accession>A0A2T5J629</accession>
<comment type="caution">
    <text evidence="2">The sequence shown here is derived from an EMBL/GenBank/DDBJ whole genome shotgun (WGS) entry which is preliminary data.</text>
</comment>
<sequence length="790" mass="90680">MNEHEFQTYVAQIIGQLFPTLQEGQIEQEHAFSLKFGHHAVVIDGKEPGKYAKSAIYDILLKFQGKPFALLELKKPGNGIEPEDIRQGVSYARLTQPICPLTILTDGTTTQLINTFDGEPFKEEAMDIQFIENLFRQGLLLSANSLKNAISTLLEADHRVIFDVINTISHNAFEQLRGDPEDISKPIMRDFKVARSAERKIWDQLEKTPGVFLTGEPFVGKTNLLYQLFETAKNAGQALLYINAADQNYNIFRRLSNFITMRMRYPVTEERVKEWLLLSSNRSPQDRLVVVYDHFRHDTDEHLKADIAELFDVFEADNNRVILATDNANYDLLTTTAGRTTTNFYRERFARIRLKTFSSKEFELANQLLYDRYGGMVLPGGIFAGEYRNPRVWRLIAKAIRAERTQATALGIIEAVPSFQFLQLISNHWHFDAQTRQDFKALSVAFMESMPLRNEQGDLKLMALNLPVIAEQELKKHLENEVIERLKLAGLLERRLLPDDRWVFLPKLPELIAKNAGEHLKARFQPLLLADFHQHYPEFLEAYQYLPFGEIIAAQTIVHWGYQQELDLFSAFIRKLQSDKPEIETATGGGLVRLYLPEKGHITLPIEPGEEQKYIGNLFPYLILSHLVTLQFVDDSQHPDMERARCIAAVGQTNFQVRSLNVNTFYEPMPTNHEVGNIGNITHSGIGIVEPIVQAMQANIIQSPQVIDILFRHALEKKYYRLLHRIYIAARYSDGLGSPESDALCESIQARYMDHFNKMMAFAIADKGATRSERRKIEKGLRKRDRKQKK</sequence>
<dbReference type="Proteomes" id="UP000244168">
    <property type="component" value="Unassembled WGS sequence"/>
</dbReference>
<evidence type="ECO:0008006" key="4">
    <source>
        <dbReference type="Google" id="ProtNLM"/>
    </source>
</evidence>
<dbReference type="OrthoDB" id="7033509at2"/>
<dbReference type="EMBL" id="QAOQ01000007">
    <property type="protein sequence ID" value="PTQ93949.1"/>
    <property type="molecule type" value="Genomic_DNA"/>
</dbReference>
<evidence type="ECO:0000313" key="2">
    <source>
        <dbReference type="EMBL" id="PTQ93949.1"/>
    </source>
</evidence>
<gene>
    <name evidence="2" type="ORF">C8P68_1076</name>
</gene>
<dbReference type="RefSeq" id="WP_107830228.1">
    <property type="nucleotide sequence ID" value="NZ_CP160205.1"/>
</dbReference>
<evidence type="ECO:0000313" key="3">
    <source>
        <dbReference type="Proteomes" id="UP000244168"/>
    </source>
</evidence>
<proteinExistence type="predicted"/>
<organism evidence="2 3">
    <name type="scientific">Mucilaginibacter yixingensis</name>
    <dbReference type="NCBI Taxonomy" id="1295612"/>
    <lineage>
        <taxon>Bacteria</taxon>
        <taxon>Pseudomonadati</taxon>
        <taxon>Bacteroidota</taxon>
        <taxon>Sphingobacteriia</taxon>
        <taxon>Sphingobacteriales</taxon>
        <taxon>Sphingobacteriaceae</taxon>
        <taxon>Mucilaginibacter</taxon>
    </lineage>
</organism>
<reference evidence="2 3" key="1">
    <citation type="submission" date="2018-04" db="EMBL/GenBank/DDBJ databases">
        <title>Genomic Encyclopedia of Archaeal and Bacterial Type Strains, Phase II (KMG-II): from individual species to whole genera.</title>
        <authorList>
            <person name="Goeker M."/>
        </authorList>
    </citation>
    <scope>NUCLEOTIDE SEQUENCE [LARGE SCALE GENOMIC DNA]</scope>
    <source>
        <strain evidence="2 3">DSM 26809</strain>
    </source>
</reference>
<feature type="compositionally biased region" description="Basic residues" evidence="1">
    <location>
        <begin position="781"/>
        <end position="790"/>
    </location>
</feature>
<keyword evidence="3" id="KW-1185">Reference proteome</keyword>
<feature type="compositionally biased region" description="Basic and acidic residues" evidence="1">
    <location>
        <begin position="771"/>
        <end position="780"/>
    </location>
</feature>
<name>A0A2T5J629_9SPHI</name>
<protein>
    <recommendedName>
        <fullName evidence="4">Type I restriction and modification enzyme subunit R-like protein</fullName>
    </recommendedName>
</protein>